<evidence type="ECO:0000313" key="1">
    <source>
        <dbReference type="EMBL" id="CAD0136677.1"/>
    </source>
</evidence>
<proteinExistence type="predicted"/>
<reference evidence="1 2" key="1">
    <citation type="submission" date="2020-06" db="EMBL/GenBank/DDBJ databases">
        <authorList>
            <person name="Chuat V."/>
        </authorList>
    </citation>
    <scope>NUCLEOTIDE SEQUENCE [LARGE SCALE GENOMIC DNA]</scope>
    <source>
        <strain evidence="1">STH_CIRM_336</strain>
    </source>
</reference>
<dbReference type="RefSeq" id="WP_113870410.1">
    <property type="nucleotide sequence ID" value="NZ_CP102797.1"/>
</dbReference>
<dbReference type="Gene3D" id="2.40.420.20">
    <property type="match status" value="1"/>
</dbReference>
<accession>A0A8D6U5K1</accession>
<gene>
    <name evidence="1" type="ORF">STHERMO_0584</name>
</gene>
<dbReference type="EMBL" id="LR822017">
    <property type="protein sequence ID" value="CAD0136677.1"/>
    <property type="molecule type" value="Genomic_DNA"/>
</dbReference>
<dbReference type="AlphaFoldDB" id="A0A8D6U5K1"/>
<organism evidence="1 2">
    <name type="scientific">Streptococcus thermophilus</name>
    <dbReference type="NCBI Taxonomy" id="1308"/>
    <lineage>
        <taxon>Bacteria</taxon>
        <taxon>Bacillati</taxon>
        <taxon>Bacillota</taxon>
        <taxon>Bacilli</taxon>
        <taxon>Lactobacillales</taxon>
        <taxon>Streptococcaceae</taxon>
        <taxon>Streptococcus</taxon>
    </lineage>
</organism>
<sequence length="81" mass="9087">MTSSIGKLKQGFNVYLEVTNDDVLLVPVTAMSKKGTDNYVWLYDDETQKIKQVKVKLGNADAKQQKIASGLKEVKKSYYQG</sequence>
<name>A0A8D6U5K1_STRTR</name>
<dbReference type="Proteomes" id="UP000509833">
    <property type="component" value="Chromosome"/>
</dbReference>
<protein>
    <submittedName>
        <fullName evidence="1">Uncharacterized protein</fullName>
    </submittedName>
</protein>
<evidence type="ECO:0000313" key="2">
    <source>
        <dbReference type="Proteomes" id="UP000509833"/>
    </source>
</evidence>